<organism evidence="2 3">
    <name type="scientific">Lecanosticta acicola</name>
    <dbReference type="NCBI Taxonomy" id="111012"/>
    <lineage>
        <taxon>Eukaryota</taxon>
        <taxon>Fungi</taxon>
        <taxon>Dikarya</taxon>
        <taxon>Ascomycota</taxon>
        <taxon>Pezizomycotina</taxon>
        <taxon>Dothideomycetes</taxon>
        <taxon>Dothideomycetidae</taxon>
        <taxon>Mycosphaerellales</taxon>
        <taxon>Mycosphaerellaceae</taxon>
        <taxon>Lecanosticta</taxon>
    </lineage>
</organism>
<proteinExistence type="predicted"/>
<evidence type="ECO:0000313" key="3">
    <source>
        <dbReference type="Proteomes" id="UP001296104"/>
    </source>
</evidence>
<dbReference type="Proteomes" id="UP001296104">
    <property type="component" value="Unassembled WGS sequence"/>
</dbReference>
<evidence type="ECO:0000313" key="2">
    <source>
        <dbReference type="EMBL" id="CAK4030468.1"/>
    </source>
</evidence>
<comment type="caution">
    <text evidence="2">The sequence shown here is derived from an EMBL/GenBank/DDBJ whole genome shotgun (WGS) entry which is preliminary data.</text>
</comment>
<name>A0AAI8Z115_9PEZI</name>
<gene>
    <name evidence="2" type="ORF">LECACI_7A005626</name>
</gene>
<feature type="region of interest" description="Disordered" evidence="1">
    <location>
        <begin position="311"/>
        <end position="354"/>
    </location>
</feature>
<feature type="compositionally biased region" description="Low complexity" evidence="1">
    <location>
        <begin position="235"/>
        <end position="253"/>
    </location>
</feature>
<keyword evidence="3" id="KW-1185">Reference proteome</keyword>
<dbReference type="EMBL" id="CAVMBE010000037">
    <property type="protein sequence ID" value="CAK4030468.1"/>
    <property type="molecule type" value="Genomic_DNA"/>
</dbReference>
<dbReference type="AlphaFoldDB" id="A0AAI8Z115"/>
<accession>A0AAI8Z115</accession>
<evidence type="ECO:0000256" key="1">
    <source>
        <dbReference type="SAM" id="MobiDB-lite"/>
    </source>
</evidence>
<feature type="region of interest" description="Disordered" evidence="1">
    <location>
        <begin position="234"/>
        <end position="260"/>
    </location>
</feature>
<protein>
    <submittedName>
        <fullName evidence="2">Uncharacterized protein</fullName>
    </submittedName>
</protein>
<reference evidence="2" key="1">
    <citation type="submission" date="2023-11" db="EMBL/GenBank/DDBJ databases">
        <authorList>
            <person name="Alioto T."/>
            <person name="Alioto T."/>
            <person name="Gomez Garrido J."/>
        </authorList>
    </citation>
    <scope>NUCLEOTIDE SEQUENCE</scope>
</reference>
<sequence>MATVNAKQLHWTQRVALVRHNLHAAGRSGDCGFFKSLQAAGLIEGTNHFACLTTTMGDEADTLLAALDNLNGALALTYQDAFQNVYDNLKNSMRDTDKEADRSKLYVDITLQKNKVEMAIDKLSNSATALINQQPPHAQDQAANVYITGITLVADCAEVVTKQLETLDQKMDDFIRLEDSWNTVKASVLAANAGLKGVFYMLDVNDTKGEGTPRSVSISSASSNMFRRISNAFQSSPTSRSSSVASAGAPRGSISGGSMPVYRTPNYLRNSISAGCPTSMPATFNIPSPSSNPPNFSNFEANKFNSFQAHTLSTIPPTPGYDEDEKDPFDTTEIPPVPAMPINLQPERMSQAVM</sequence>